<feature type="transmembrane region" description="Helical" evidence="8">
    <location>
        <begin position="60"/>
        <end position="80"/>
    </location>
</feature>
<feature type="transmembrane region" description="Helical" evidence="8">
    <location>
        <begin position="242"/>
        <end position="259"/>
    </location>
</feature>
<keyword evidence="2" id="KW-0813">Transport</keyword>
<accession>A0A5P2UX99</accession>
<comment type="subcellular location">
    <subcellularLocation>
        <location evidence="1">Cell membrane</location>
        <topology evidence="1">Multi-pass membrane protein</topology>
    </subcellularLocation>
</comment>
<feature type="domain" description="Major facilitator superfamily (MFS) profile" evidence="9">
    <location>
        <begin position="26"/>
        <end position="513"/>
    </location>
</feature>
<evidence type="ECO:0000256" key="5">
    <source>
        <dbReference type="ARBA" id="ARBA00022989"/>
    </source>
</evidence>
<evidence type="ECO:0000259" key="9">
    <source>
        <dbReference type="PROSITE" id="PS50850"/>
    </source>
</evidence>
<feature type="transmembrane region" description="Helical" evidence="8">
    <location>
        <begin position="92"/>
        <end position="111"/>
    </location>
</feature>
<dbReference type="Gene3D" id="1.20.1250.20">
    <property type="entry name" value="MFS general substrate transporter like domains"/>
    <property type="match status" value="1"/>
</dbReference>
<feature type="transmembrane region" description="Helical" evidence="8">
    <location>
        <begin position="413"/>
        <end position="434"/>
    </location>
</feature>
<dbReference type="EMBL" id="CP023701">
    <property type="protein sequence ID" value="QEU82164.1"/>
    <property type="molecule type" value="Genomic_DNA"/>
</dbReference>
<keyword evidence="7" id="KW-0046">Antibiotic resistance</keyword>
<reference evidence="10" key="3">
    <citation type="submission" date="2020-09" db="EMBL/GenBank/DDBJ databases">
        <authorList>
            <person name="Sun Q."/>
            <person name="Ohkuma M."/>
        </authorList>
    </citation>
    <scope>NUCLEOTIDE SEQUENCE</scope>
    <source>
        <strain evidence="10">JCM 4834</strain>
    </source>
</reference>
<feature type="transmembrane region" description="Helical" evidence="8">
    <location>
        <begin position="370"/>
        <end position="392"/>
    </location>
</feature>
<sequence length="514" mass="52982">MPKSEPLAPTAAPTERQAASGRRWTVLAVLSTSLLLCGIDLTVLHVAVPSMSRELHPSGVQLLWIVDIYSLTLASLLVTCGTLGDRIGRKRMVLCGFALFGLASAAAAFSSTTPQLIAARVALGVGAAMIMASTVAIIRVVFTDDRERAVAIGIWTAAHSVGATIGPLVGGVVTEHWGWGAVFLVNVPIVLVILVVGARFIPESKNPTPRHWDLASVALSITGLAGVVYALKQAGEHLSVDWKILVTALGGALLLYAFVRRQRRLAEPLLDFSLFADRRFSTATLCVISCFGSYVALLFFLTQWLQQVGEYSPLRAGLALMPLAAANAVGATTGPWLSARWGNRAALTGALGVFAAALAVLALFGTAGQYASLAGPLLVAGYGAGVVMTLGADSIMSAARPERSGEAAAIQETSFELGAGLGVAVLGTVLAAMYRVTLPELPGLAPDHRAAVTESFGGAADVAAGLGGSAARDLLDAAERAYDSGFTAVAAVAAAGLALTALLAALALRPRPSR</sequence>
<dbReference type="InterPro" id="IPR020846">
    <property type="entry name" value="MFS_dom"/>
</dbReference>
<dbReference type="CDD" id="cd17321">
    <property type="entry name" value="MFS_MMR_MDR_like"/>
    <property type="match status" value="1"/>
</dbReference>
<gene>
    <name evidence="11" type="ORF">CP968_31315</name>
    <name evidence="10" type="ORF">GCM10010371_60400</name>
</gene>
<evidence type="ECO:0000256" key="6">
    <source>
        <dbReference type="ARBA" id="ARBA00023136"/>
    </source>
</evidence>
<dbReference type="AlphaFoldDB" id="A0A5P2UX99"/>
<evidence type="ECO:0000256" key="8">
    <source>
        <dbReference type="SAM" id="Phobius"/>
    </source>
</evidence>
<evidence type="ECO:0000256" key="3">
    <source>
        <dbReference type="ARBA" id="ARBA00022475"/>
    </source>
</evidence>
<dbReference type="Proteomes" id="UP000634660">
    <property type="component" value="Unassembled WGS sequence"/>
</dbReference>
<dbReference type="Gene3D" id="1.20.1720.10">
    <property type="entry name" value="Multidrug resistance protein D"/>
    <property type="match status" value="1"/>
</dbReference>
<dbReference type="PANTHER" id="PTHR42718">
    <property type="entry name" value="MAJOR FACILITATOR SUPERFAMILY MULTIDRUG TRANSPORTER MFSC"/>
    <property type="match status" value="1"/>
</dbReference>
<proteinExistence type="predicted"/>
<reference evidence="11 12" key="2">
    <citation type="submission" date="2017-09" db="EMBL/GenBank/DDBJ databases">
        <authorList>
            <person name="Lee N."/>
            <person name="Cho B.-K."/>
        </authorList>
    </citation>
    <scope>NUCLEOTIDE SEQUENCE [LARGE SCALE GENOMIC DNA]</scope>
    <source>
        <strain evidence="11 12">ATCC 27467</strain>
    </source>
</reference>
<dbReference type="Pfam" id="PF07690">
    <property type="entry name" value="MFS_1"/>
    <property type="match status" value="1"/>
</dbReference>
<organism evidence="11 12">
    <name type="scientific">Streptomyces subrutilus</name>
    <dbReference type="NCBI Taxonomy" id="36818"/>
    <lineage>
        <taxon>Bacteria</taxon>
        <taxon>Bacillati</taxon>
        <taxon>Actinomycetota</taxon>
        <taxon>Actinomycetes</taxon>
        <taxon>Kitasatosporales</taxon>
        <taxon>Streptomycetaceae</taxon>
        <taxon>Streptomyces</taxon>
    </lineage>
</organism>
<evidence type="ECO:0000256" key="4">
    <source>
        <dbReference type="ARBA" id="ARBA00022692"/>
    </source>
</evidence>
<dbReference type="PROSITE" id="PS50850">
    <property type="entry name" value="MFS"/>
    <property type="match status" value="1"/>
</dbReference>
<feature type="transmembrane region" description="Helical" evidence="8">
    <location>
        <begin position="24"/>
        <end position="48"/>
    </location>
</feature>
<evidence type="ECO:0000313" key="12">
    <source>
        <dbReference type="Proteomes" id="UP000326831"/>
    </source>
</evidence>
<feature type="transmembrane region" description="Helical" evidence="8">
    <location>
        <begin position="345"/>
        <end position="364"/>
    </location>
</feature>
<dbReference type="GO" id="GO:0046677">
    <property type="term" value="P:response to antibiotic"/>
    <property type="evidence" value="ECO:0007669"/>
    <property type="project" value="UniProtKB-KW"/>
</dbReference>
<dbReference type="PANTHER" id="PTHR42718:SF47">
    <property type="entry name" value="METHYL VIOLOGEN RESISTANCE PROTEIN SMVA"/>
    <property type="match status" value="1"/>
</dbReference>
<feature type="transmembrane region" description="Helical" evidence="8">
    <location>
        <begin position="317"/>
        <end position="338"/>
    </location>
</feature>
<feature type="transmembrane region" description="Helical" evidence="8">
    <location>
        <begin position="280"/>
        <end position="305"/>
    </location>
</feature>
<dbReference type="EMBL" id="BMVX01000032">
    <property type="protein sequence ID" value="GGZ92483.1"/>
    <property type="molecule type" value="Genomic_DNA"/>
</dbReference>
<dbReference type="Proteomes" id="UP000326831">
    <property type="component" value="Chromosome"/>
</dbReference>
<evidence type="ECO:0000256" key="1">
    <source>
        <dbReference type="ARBA" id="ARBA00004651"/>
    </source>
</evidence>
<feature type="transmembrane region" description="Helical" evidence="8">
    <location>
        <begin position="176"/>
        <end position="200"/>
    </location>
</feature>
<feature type="transmembrane region" description="Helical" evidence="8">
    <location>
        <begin position="117"/>
        <end position="142"/>
    </location>
</feature>
<dbReference type="InterPro" id="IPR011701">
    <property type="entry name" value="MFS"/>
</dbReference>
<protein>
    <submittedName>
        <fullName evidence="11">MFS transporter</fullName>
    </submittedName>
</protein>
<keyword evidence="5 8" id="KW-1133">Transmembrane helix</keyword>
<evidence type="ECO:0000313" key="11">
    <source>
        <dbReference type="EMBL" id="QEU82164.1"/>
    </source>
</evidence>
<reference evidence="10" key="1">
    <citation type="journal article" date="2014" name="Int. J. Syst. Evol. Microbiol.">
        <title>Complete genome sequence of Corynebacterium casei LMG S-19264T (=DSM 44701T), isolated from a smear-ripened cheese.</title>
        <authorList>
            <consortium name="US DOE Joint Genome Institute (JGI-PGF)"/>
            <person name="Walter F."/>
            <person name="Albersmeier A."/>
            <person name="Kalinowski J."/>
            <person name="Ruckert C."/>
        </authorList>
    </citation>
    <scope>NUCLEOTIDE SEQUENCE</scope>
    <source>
        <strain evidence="10">JCM 4834</strain>
    </source>
</reference>
<dbReference type="InterPro" id="IPR036259">
    <property type="entry name" value="MFS_trans_sf"/>
</dbReference>
<evidence type="ECO:0000256" key="7">
    <source>
        <dbReference type="ARBA" id="ARBA00023251"/>
    </source>
</evidence>
<dbReference type="GO" id="GO:0005886">
    <property type="term" value="C:plasma membrane"/>
    <property type="evidence" value="ECO:0007669"/>
    <property type="project" value="UniProtKB-SubCell"/>
</dbReference>
<feature type="transmembrane region" description="Helical" evidence="8">
    <location>
        <begin position="485"/>
        <end position="508"/>
    </location>
</feature>
<name>A0A5P2UX99_9ACTN</name>
<evidence type="ECO:0000256" key="2">
    <source>
        <dbReference type="ARBA" id="ARBA00022448"/>
    </source>
</evidence>
<keyword evidence="6 8" id="KW-0472">Membrane</keyword>
<dbReference type="OrthoDB" id="9781469at2"/>
<keyword evidence="4 8" id="KW-0812">Transmembrane</keyword>
<evidence type="ECO:0000313" key="10">
    <source>
        <dbReference type="EMBL" id="GGZ92483.1"/>
    </source>
</evidence>
<dbReference type="SUPFAM" id="SSF103473">
    <property type="entry name" value="MFS general substrate transporter"/>
    <property type="match status" value="1"/>
</dbReference>
<dbReference type="GO" id="GO:0022857">
    <property type="term" value="F:transmembrane transporter activity"/>
    <property type="evidence" value="ECO:0007669"/>
    <property type="project" value="InterPro"/>
</dbReference>
<feature type="transmembrane region" description="Helical" evidence="8">
    <location>
        <begin position="212"/>
        <end position="230"/>
    </location>
</feature>
<keyword evidence="3" id="KW-1003">Cell membrane</keyword>
<dbReference type="KEGG" id="ssub:CP968_31315"/>
<keyword evidence="12" id="KW-1185">Reference proteome</keyword>
<dbReference type="RefSeq" id="WP_150521174.1">
    <property type="nucleotide sequence ID" value="NZ_BMVX01000032.1"/>
</dbReference>
<feature type="transmembrane region" description="Helical" evidence="8">
    <location>
        <begin position="149"/>
        <end position="170"/>
    </location>
</feature>